<comment type="pathway">
    <text evidence="2">Glycolipid biosynthesis; glycosylphosphatidylinositol-anchor biosynthesis.</text>
</comment>
<feature type="transmembrane region" description="Helical" evidence="8">
    <location>
        <begin position="15"/>
        <end position="35"/>
    </location>
</feature>
<keyword evidence="6 8" id="KW-1133">Transmembrane helix</keyword>
<keyword evidence="3" id="KW-0337">GPI-anchor biosynthesis</keyword>
<dbReference type="Pfam" id="PF06699">
    <property type="entry name" value="PIG-F"/>
    <property type="match status" value="1"/>
</dbReference>
<feature type="transmembrane region" description="Helical" evidence="8">
    <location>
        <begin position="99"/>
        <end position="122"/>
    </location>
</feature>
<dbReference type="InterPro" id="IPR009580">
    <property type="entry name" value="GPI_biosynthesis_protein_Pig-F"/>
</dbReference>
<organism evidence="9 10">
    <name type="scientific">Nesidiocoris tenuis</name>
    <dbReference type="NCBI Taxonomy" id="355587"/>
    <lineage>
        <taxon>Eukaryota</taxon>
        <taxon>Metazoa</taxon>
        <taxon>Ecdysozoa</taxon>
        <taxon>Arthropoda</taxon>
        <taxon>Hexapoda</taxon>
        <taxon>Insecta</taxon>
        <taxon>Pterygota</taxon>
        <taxon>Neoptera</taxon>
        <taxon>Paraneoptera</taxon>
        <taxon>Hemiptera</taxon>
        <taxon>Heteroptera</taxon>
        <taxon>Panheteroptera</taxon>
        <taxon>Cimicomorpha</taxon>
        <taxon>Miridae</taxon>
        <taxon>Dicyphina</taxon>
        <taxon>Nesidiocoris</taxon>
    </lineage>
</organism>
<evidence type="ECO:0000313" key="9">
    <source>
        <dbReference type="EMBL" id="BES87923.1"/>
    </source>
</evidence>
<evidence type="ECO:0000256" key="7">
    <source>
        <dbReference type="ARBA" id="ARBA00023136"/>
    </source>
</evidence>
<evidence type="ECO:0000256" key="5">
    <source>
        <dbReference type="ARBA" id="ARBA00022824"/>
    </source>
</evidence>
<keyword evidence="7 8" id="KW-0472">Membrane</keyword>
<protein>
    <submittedName>
        <fullName evidence="9">GPI biosynthesis protein family Pig-F</fullName>
    </submittedName>
</protein>
<reference evidence="9 10" key="1">
    <citation type="submission" date="2023-09" db="EMBL/GenBank/DDBJ databases">
        <title>Nesidiocoris tenuis whole genome shotgun sequence.</title>
        <authorList>
            <person name="Shibata T."/>
            <person name="Shimoda M."/>
            <person name="Kobayashi T."/>
            <person name="Uehara T."/>
        </authorList>
    </citation>
    <scope>NUCLEOTIDE SEQUENCE [LARGE SCALE GENOMIC DNA]</scope>
    <source>
        <strain evidence="9 10">Japan</strain>
    </source>
</reference>
<dbReference type="EMBL" id="AP028909">
    <property type="protein sequence ID" value="BES87923.1"/>
    <property type="molecule type" value="Genomic_DNA"/>
</dbReference>
<dbReference type="Proteomes" id="UP001307889">
    <property type="component" value="Chromosome 1"/>
</dbReference>
<evidence type="ECO:0000313" key="10">
    <source>
        <dbReference type="Proteomes" id="UP001307889"/>
    </source>
</evidence>
<keyword evidence="5" id="KW-0256">Endoplasmic reticulum</keyword>
<evidence type="ECO:0000256" key="1">
    <source>
        <dbReference type="ARBA" id="ARBA00004477"/>
    </source>
</evidence>
<evidence type="ECO:0000256" key="4">
    <source>
        <dbReference type="ARBA" id="ARBA00022692"/>
    </source>
</evidence>
<sequence>MVFIWNDSQVTRQITLVYCLSSCAVLSLMALLTFASDALLIAGSTRALPLFIPLVLFELIKWAVHHIMYDRDLKTKKSHRFGNLSVIYRHIDVVESVKGIIIFCLGTIFFYVVAVLFGAEILSKHEETLMFGAFTSLLTIFPMTLHTGRQAVMKFMANQPALNMFHKLFYRTFQFTLVGAWVGAAFIPLDWERPWQAWPITCSFGALIGNIMGYLFVLVQHFVFGAHGVFGKKKKLKQYNS</sequence>
<feature type="transmembrane region" description="Helical" evidence="8">
    <location>
        <begin position="47"/>
        <end position="64"/>
    </location>
</feature>
<keyword evidence="10" id="KW-1185">Reference proteome</keyword>
<gene>
    <name evidence="9" type="ORF">NTJ_00729</name>
</gene>
<accession>A0ABN7A7J5</accession>
<keyword evidence="4 8" id="KW-0812">Transmembrane</keyword>
<evidence type="ECO:0000256" key="2">
    <source>
        <dbReference type="ARBA" id="ARBA00004687"/>
    </source>
</evidence>
<feature type="transmembrane region" description="Helical" evidence="8">
    <location>
        <begin position="128"/>
        <end position="147"/>
    </location>
</feature>
<name>A0ABN7A7J5_9HEMI</name>
<evidence type="ECO:0000256" key="8">
    <source>
        <dbReference type="SAM" id="Phobius"/>
    </source>
</evidence>
<comment type="subcellular location">
    <subcellularLocation>
        <location evidence="1">Endoplasmic reticulum membrane</location>
        <topology evidence="1">Multi-pass membrane protein</topology>
    </subcellularLocation>
</comment>
<feature type="transmembrane region" description="Helical" evidence="8">
    <location>
        <begin position="168"/>
        <end position="187"/>
    </location>
</feature>
<proteinExistence type="predicted"/>
<evidence type="ECO:0000256" key="6">
    <source>
        <dbReference type="ARBA" id="ARBA00022989"/>
    </source>
</evidence>
<feature type="transmembrane region" description="Helical" evidence="8">
    <location>
        <begin position="207"/>
        <end position="230"/>
    </location>
</feature>
<evidence type="ECO:0000256" key="3">
    <source>
        <dbReference type="ARBA" id="ARBA00022502"/>
    </source>
</evidence>